<comment type="caution">
    <text evidence="9">The sequence shown here is derived from an EMBL/GenBank/DDBJ whole genome shotgun (WGS) entry which is preliminary data.</text>
</comment>
<evidence type="ECO:0000256" key="5">
    <source>
        <dbReference type="ARBA" id="ARBA00023136"/>
    </source>
</evidence>
<name>A0ABP4LHN1_9ACTN</name>
<gene>
    <name evidence="9" type="ORF">GCM10009827_042970</name>
</gene>
<dbReference type="InterPro" id="IPR050250">
    <property type="entry name" value="Macrolide_Exporter_MacB"/>
</dbReference>
<evidence type="ECO:0000256" key="6">
    <source>
        <dbReference type="ARBA" id="ARBA00038076"/>
    </source>
</evidence>
<organism evidence="9 10">
    <name type="scientific">Dactylosporangium maewongense</name>
    <dbReference type="NCBI Taxonomy" id="634393"/>
    <lineage>
        <taxon>Bacteria</taxon>
        <taxon>Bacillati</taxon>
        <taxon>Actinomycetota</taxon>
        <taxon>Actinomycetes</taxon>
        <taxon>Micromonosporales</taxon>
        <taxon>Micromonosporaceae</taxon>
        <taxon>Dactylosporangium</taxon>
    </lineage>
</organism>
<keyword evidence="5 7" id="KW-0472">Membrane</keyword>
<comment type="similarity">
    <text evidence="6">Belongs to the ABC-4 integral membrane protein family.</text>
</comment>
<evidence type="ECO:0000256" key="3">
    <source>
        <dbReference type="ARBA" id="ARBA00022692"/>
    </source>
</evidence>
<evidence type="ECO:0000256" key="7">
    <source>
        <dbReference type="SAM" id="Phobius"/>
    </source>
</evidence>
<evidence type="ECO:0000256" key="2">
    <source>
        <dbReference type="ARBA" id="ARBA00022475"/>
    </source>
</evidence>
<comment type="subcellular location">
    <subcellularLocation>
        <location evidence="1">Cell membrane</location>
        <topology evidence="1">Multi-pass membrane protein</topology>
    </subcellularLocation>
</comment>
<keyword evidence="2" id="KW-1003">Cell membrane</keyword>
<dbReference type="PANTHER" id="PTHR30572">
    <property type="entry name" value="MEMBRANE COMPONENT OF TRANSPORTER-RELATED"/>
    <property type="match status" value="1"/>
</dbReference>
<dbReference type="Pfam" id="PF02687">
    <property type="entry name" value="FtsX"/>
    <property type="match status" value="2"/>
</dbReference>
<feature type="transmembrane region" description="Helical" evidence="7">
    <location>
        <begin position="412"/>
        <end position="435"/>
    </location>
</feature>
<proteinExistence type="inferred from homology"/>
<feature type="transmembrane region" description="Helical" evidence="7">
    <location>
        <begin position="636"/>
        <end position="663"/>
    </location>
</feature>
<evidence type="ECO:0000256" key="1">
    <source>
        <dbReference type="ARBA" id="ARBA00004651"/>
    </source>
</evidence>
<evidence type="ECO:0000256" key="4">
    <source>
        <dbReference type="ARBA" id="ARBA00022989"/>
    </source>
</evidence>
<keyword evidence="10" id="KW-1185">Reference proteome</keyword>
<feature type="transmembrane region" description="Helical" evidence="7">
    <location>
        <begin position="293"/>
        <end position="314"/>
    </location>
</feature>
<accession>A0ABP4LHN1</accession>
<feature type="transmembrane region" description="Helical" evidence="7">
    <location>
        <begin position="460"/>
        <end position="481"/>
    </location>
</feature>
<evidence type="ECO:0000259" key="8">
    <source>
        <dbReference type="Pfam" id="PF02687"/>
    </source>
</evidence>
<feature type="transmembrane region" description="Helical" evidence="7">
    <location>
        <begin position="334"/>
        <end position="354"/>
    </location>
</feature>
<sequence length="766" mass="77644">MTLASVRHRWAGFLGTFAALLLGVAVISGSLALWAAAQPRVPDALAATDAVVASPSFDPVEGGFPVYRPWSPDEVSSLVADLGATPGVLAAVPFRTFYVQRLVGGQPAGNPRDSVHSGRAWSSAGLGGYTIRDGKPPADRGEVAVPASAGVPVGSTLPVLTAAGPASWTVTGVFDGEGFYVDEATASELAGGVRVIGVRFEPGAPVRLDAGAAGTMLTGDARSAVEPEQDTRTRWIGAQLIIATVFVGGFVAVFVVSSTCAFAVTSRRRELGLLRAVGATPGQVRRLLLTETVLVALAAGVPGALLGALAAPLLAGPFVAVGLEPTGFTVGVSWWALGVSVLAGLVVATAGVWLSARRAGRVSPLDALREAAAERRPMTKTRWALGSLCVLAGGGLALLLPGSTAQDKPTIVLASAMFLLVAAALLAPVVVVPLVRLTPAGRGATGVLVRGAAAVSARRLASVAAPVLAAVGFAVLLVGTFQTASEAVDIEDARAIPAASVAAGVAGAPGLSEAAVSAQTGRSELPSVAYLPSGESIPVSGVPDFSGFSVPSVLGFPVGSEVALRFADGVVVPLRVTGSSDSVLLPRDLVRRHDPTAMAQVVHLSDAFVPSPGAVAMTARAYVEREAASENDLVNLFLAVLLGISVGYTGLAVANTVLMATYGRRQELATLRRTGATTDQTARFVVVESLLAVTLGVLLGLAVAVPALFEARAGLQEEVGAPVTLVMPWATLAAVAGACALLATFASLVPFLRRRMLSVGARTMAG</sequence>
<dbReference type="PANTHER" id="PTHR30572:SF4">
    <property type="entry name" value="ABC TRANSPORTER PERMEASE YTRF"/>
    <property type="match status" value="1"/>
</dbReference>
<feature type="transmembrane region" description="Helical" evidence="7">
    <location>
        <begin position="684"/>
        <end position="709"/>
    </location>
</feature>
<dbReference type="InterPro" id="IPR003838">
    <property type="entry name" value="ABC3_permease_C"/>
</dbReference>
<protein>
    <recommendedName>
        <fullName evidence="8">ABC3 transporter permease C-terminal domain-containing protein</fullName>
    </recommendedName>
</protein>
<feature type="domain" description="ABC3 transporter permease C-terminal" evidence="8">
    <location>
        <begin position="641"/>
        <end position="755"/>
    </location>
</feature>
<evidence type="ECO:0000313" key="9">
    <source>
        <dbReference type="EMBL" id="GAA1522256.1"/>
    </source>
</evidence>
<dbReference type="EMBL" id="BAAAQD010000008">
    <property type="protein sequence ID" value="GAA1522256.1"/>
    <property type="molecule type" value="Genomic_DNA"/>
</dbReference>
<evidence type="ECO:0000313" key="10">
    <source>
        <dbReference type="Proteomes" id="UP001501470"/>
    </source>
</evidence>
<feature type="transmembrane region" description="Helical" evidence="7">
    <location>
        <begin position="729"/>
        <end position="752"/>
    </location>
</feature>
<feature type="transmembrane region" description="Helical" evidence="7">
    <location>
        <begin position="240"/>
        <end position="265"/>
    </location>
</feature>
<keyword evidence="3 7" id="KW-0812">Transmembrane</keyword>
<keyword evidence="4 7" id="KW-1133">Transmembrane helix</keyword>
<dbReference type="Proteomes" id="UP001501470">
    <property type="component" value="Unassembled WGS sequence"/>
</dbReference>
<reference evidence="10" key="1">
    <citation type="journal article" date="2019" name="Int. J. Syst. Evol. Microbiol.">
        <title>The Global Catalogue of Microorganisms (GCM) 10K type strain sequencing project: providing services to taxonomists for standard genome sequencing and annotation.</title>
        <authorList>
            <consortium name="The Broad Institute Genomics Platform"/>
            <consortium name="The Broad Institute Genome Sequencing Center for Infectious Disease"/>
            <person name="Wu L."/>
            <person name="Ma J."/>
        </authorList>
    </citation>
    <scope>NUCLEOTIDE SEQUENCE [LARGE SCALE GENOMIC DNA]</scope>
    <source>
        <strain evidence="10">JCM 15933</strain>
    </source>
</reference>
<feature type="transmembrane region" description="Helical" evidence="7">
    <location>
        <begin position="383"/>
        <end position="400"/>
    </location>
</feature>
<feature type="domain" description="ABC3 transporter permease C-terminal" evidence="8">
    <location>
        <begin position="245"/>
        <end position="364"/>
    </location>
</feature>